<reference evidence="1 2" key="1">
    <citation type="submission" date="2024-08" db="EMBL/GenBank/DDBJ databases">
        <authorList>
            <person name="Ishaq N."/>
        </authorList>
    </citation>
    <scope>NUCLEOTIDE SEQUENCE [LARGE SCALE GENOMIC DNA]</scope>
    <source>
        <strain evidence="1 2">JCM 30400</strain>
    </source>
</reference>
<proteinExistence type="predicted"/>
<evidence type="ECO:0000313" key="1">
    <source>
        <dbReference type="EMBL" id="MFA0790401.1"/>
    </source>
</evidence>
<name>A0ABV4NLU9_9GAMM</name>
<comment type="caution">
    <text evidence="1">The sequence shown here is derived from an EMBL/GenBank/DDBJ whole genome shotgun (WGS) entry which is preliminary data.</text>
</comment>
<gene>
    <name evidence="1" type="ORF">ACCI51_07565</name>
</gene>
<organism evidence="1 2">
    <name type="scientific">Microbulbifer echini</name>
    <dbReference type="NCBI Taxonomy" id="1529067"/>
    <lineage>
        <taxon>Bacteria</taxon>
        <taxon>Pseudomonadati</taxon>
        <taxon>Pseudomonadota</taxon>
        <taxon>Gammaproteobacteria</taxon>
        <taxon>Cellvibrionales</taxon>
        <taxon>Microbulbiferaceae</taxon>
        <taxon>Microbulbifer</taxon>
    </lineage>
</organism>
<sequence length="47" mass="5175">MHLLLRFKAEAFKVFSIGASNVLKGVSPDRGAYVADPRALKHLDDYG</sequence>
<dbReference type="RefSeq" id="WP_371843170.1">
    <property type="nucleotide sequence ID" value="NZ_JBGMEL010000006.1"/>
</dbReference>
<dbReference type="EMBL" id="JBGMEL010000006">
    <property type="protein sequence ID" value="MFA0790401.1"/>
    <property type="molecule type" value="Genomic_DNA"/>
</dbReference>
<accession>A0ABV4NLU9</accession>
<keyword evidence="2" id="KW-1185">Reference proteome</keyword>
<protein>
    <submittedName>
        <fullName evidence="1">Uncharacterized protein</fullName>
    </submittedName>
</protein>
<dbReference type="Proteomes" id="UP001569414">
    <property type="component" value="Unassembled WGS sequence"/>
</dbReference>
<evidence type="ECO:0000313" key="2">
    <source>
        <dbReference type="Proteomes" id="UP001569414"/>
    </source>
</evidence>